<dbReference type="EMBL" id="WEGK01000008">
    <property type="protein sequence ID" value="MQY20975.1"/>
    <property type="molecule type" value="Genomic_DNA"/>
</dbReference>
<evidence type="ECO:0000313" key="2">
    <source>
        <dbReference type="Proteomes" id="UP000438448"/>
    </source>
</evidence>
<proteinExistence type="predicted"/>
<comment type="caution">
    <text evidence="1">The sequence shown here is derived from an EMBL/GenBank/DDBJ whole genome shotgun (WGS) entry which is preliminary data.</text>
</comment>
<dbReference type="AlphaFoldDB" id="A0A7K0D5E7"/>
<accession>A0A7K0D5E7</accession>
<organism evidence="1 2">
    <name type="scientific">Nocardia macrotermitis</name>
    <dbReference type="NCBI Taxonomy" id="2585198"/>
    <lineage>
        <taxon>Bacteria</taxon>
        <taxon>Bacillati</taxon>
        <taxon>Actinomycetota</taxon>
        <taxon>Actinomycetes</taxon>
        <taxon>Mycobacteriales</taxon>
        <taxon>Nocardiaceae</taxon>
        <taxon>Nocardia</taxon>
    </lineage>
</organism>
<protein>
    <submittedName>
        <fullName evidence="1">Uncharacterized protein</fullName>
    </submittedName>
</protein>
<sequence length="95" mass="10039">MPVYATPESPFNVEKVEADIARDARQRVQLAIGPDASPGRRKALEALYVHVVLNASVGYSLQTGAGTVEHVAARIMHRSDSAADVSALGVLDRGA</sequence>
<dbReference type="Proteomes" id="UP000438448">
    <property type="component" value="Unassembled WGS sequence"/>
</dbReference>
<keyword evidence="2" id="KW-1185">Reference proteome</keyword>
<reference evidence="1 2" key="1">
    <citation type="submission" date="2019-10" db="EMBL/GenBank/DDBJ databases">
        <title>Nocardia macrotermitis sp. nov. and Nocardia aurantia sp. nov., isolated from the gut of fungus growing-termite Macrotermes natalensis.</title>
        <authorList>
            <person name="Benndorf R."/>
            <person name="Schwitalla J."/>
            <person name="Martin K."/>
            <person name="De Beer W."/>
            <person name="Kaster A.-K."/>
            <person name="Vollmers J."/>
            <person name="Poulsen M."/>
            <person name="Beemelmanns C."/>
        </authorList>
    </citation>
    <scope>NUCLEOTIDE SEQUENCE [LARGE SCALE GENOMIC DNA]</scope>
    <source>
        <strain evidence="1 2">RB20</strain>
    </source>
</reference>
<evidence type="ECO:0000313" key="1">
    <source>
        <dbReference type="EMBL" id="MQY20975.1"/>
    </source>
</evidence>
<name>A0A7K0D5E7_9NOCA</name>
<gene>
    <name evidence="1" type="ORF">NRB20_40840</name>
</gene>